<dbReference type="HOGENOM" id="CLU_148306_0_0_1"/>
<feature type="compositionally biased region" description="Basic residues" evidence="1">
    <location>
        <begin position="138"/>
        <end position="147"/>
    </location>
</feature>
<feature type="region of interest" description="Disordered" evidence="1">
    <location>
        <begin position="110"/>
        <end position="147"/>
    </location>
</feature>
<dbReference type="AlphaFoldDB" id="A0A0E0R7N2"/>
<reference evidence="2" key="2">
    <citation type="submission" date="2015-06" db="UniProtKB">
        <authorList>
            <consortium name="EnsemblPlants"/>
        </authorList>
    </citation>
    <scope>IDENTIFICATION</scope>
</reference>
<dbReference type="Gramene" id="ORUFI11G12210.1">
    <property type="protein sequence ID" value="ORUFI11G12210.1"/>
    <property type="gene ID" value="ORUFI11G12210"/>
</dbReference>
<accession>A0A0E0R7N2</accession>
<evidence type="ECO:0000313" key="3">
    <source>
        <dbReference type="Proteomes" id="UP000008022"/>
    </source>
</evidence>
<dbReference type="OMA" id="ARLGSHW"/>
<name>A0A0E0R7N2_ORYRU</name>
<evidence type="ECO:0000256" key="1">
    <source>
        <dbReference type="SAM" id="MobiDB-lite"/>
    </source>
</evidence>
<reference evidence="3" key="1">
    <citation type="submission" date="2013-06" db="EMBL/GenBank/DDBJ databases">
        <authorList>
            <person name="Zhao Q."/>
        </authorList>
    </citation>
    <scope>NUCLEOTIDE SEQUENCE</scope>
    <source>
        <strain evidence="3">cv. W1943</strain>
    </source>
</reference>
<sequence>MADGVAHGLGGCEQSETCQRTASGLAMPKLDSAEVLGGRQVGLAKVEHVIDNRWHGNARLGSHWIYCMGVFGESSGGASAPTTTDGMAMPAWVLTGYAAWVCSGRAVAAHQRPPGGASAPTVGMEGNAQREFSSPAHQKNKPKRNMS</sequence>
<evidence type="ECO:0000313" key="2">
    <source>
        <dbReference type="EnsemblPlants" id="ORUFI11G12210.1"/>
    </source>
</evidence>
<keyword evidence="3" id="KW-1185">Reference proteome</keyword>
<protein>
    <submittedName>
        <fullName evidence="2">Uncharacterized protein</fullName>
    </submittedName>
</protein>
<proteinExistence type="predicted"/>
<dbReference type="EnsemblPlants" id="ORUFI11G12210.1">
    <property type="protein sequence ID" value="ORUFI11G12210.1"/>
    <property type="gene ID" value="ORUFI11G12210"/>
</dbReference>
<organism evidence="2 3">
    <name type="scientific">Oryza rufipogon</name>
    <name type="common">Brownbeard rice</name>
    <name type="synonym">Asian wild rice</name>
    <dbReference type="NCBI Taxonomy" id="4529"/>
    <lineage>
        <taxon>Eukaryota</taxon>
        <taxon>Viridiplantae</taxon>
        <taxon>Streptophyta</taxon>
        <taxon>Embryophyta</taxon>
        <taxon>Tracheophyta</taxon>
        <taxon>Spermatophyta</taxon>
        <taxon>Magnoliopsida</taxon>
        <taxon>Liliopsida</taxon>
        <taxon>Poales</taxon>
        <taxon>Poaceae</taxon>
        <taxon>BOP clade</taxon>
        <taxon>Oryzoideae</taxon>
        <taxon>Oryzeae</taxon>
        <taxon>Oryzinae</taxon>
        <taxon>Oryza</taxon>
    </lineage>
</organism>
<dbReference type="Proteomes" id="UP000008022">
    <property type="component" value="Unassembled WGS sequence"/>
</dbReference>